<dbReference type="Proteomes" id="UP000291981">
    <property type="component" value="Unassembled WGS sequence"/>
</dbReference>
<dbReference type="OrthoDB" id="9807577at2"/>
<proteinExistence type="predicted"/>
<keyword evidence="2" id="KW-1185">Reference proteome</keyword>
<evidence type="ECO:0000313" key="2">
    <source>
        <dbReference type="Proteomes" id="UP000291981"/>
    </source>
</evidence>
<accession>A0A4Q8QGV7</accession>
<protein>
    <submittedName>
        <fullName evidence="1">DUF1643 domain-containing protein</fullName>
    </submittedName>
</protein>
<dbReference type="Pfam" id="PF07799">
    <property type="entry name" value="DUF1643"/>
    <property type="match status" value="1"/>
</dbReference>
<dbReference type="AlphaFoldDB" id="A0A4Q8QGV7"/>
<evidence type="ECO:0000313" key="1">
    <source>
        <dbReference type="EMBL" id="TAI49154.1"/>
    </source>
</evidence>
<organism evidence="1 2">
    <name type="scientific">Flagellimonas allohymeniacidonis</name>
    <dbReference type="NCBI Taxonomy" id="2517819"/>
    <lineage>
        <taxon>Bacteria</taxon>
        <taxon>Pseudomonadati</taxon>
        <taxon>Bacteroidota</taxon>
        <taxon>Flavobacteriia</taxon>
        <taxon>Flavobacteriales</taxon>
        <taxon>Flavobacteriaceae</taxon>
        <taxon>Flagellimonas</taxon>
    </lineage>
</organism>
<sequence length="175" mass="19887">MESKWIYRNNSDNTARFLLGEPGKNTLACIGLNPSTAQPELLDNTLKSVKRIAFSNGFDGWLMFNLYPQRATNPNKLTKVAKRTLISKNCEIFRLTIHQFEIKTLWLAFGNLVESRTYLPKCLIEMYAAVHTSGLQWKKAQSLTHKGHPRHPLYIPSSSILTDFDMAAYIKAIAV</sequence>
<comment type="caution">
    <text evidence="1">The sequence shown here is derived from an EMBL/GenBank/DDBJ whole genome shotgun (WGS) entry which is preliminary data.</text>
</comment>
<dbReference type="EMBL" id="SGIU01000001">
    <property type="protein sequence ID" value="TAI49154.1"/>
    <property type="molecule type" value="Genomic_DNA"/>
</dbReference>
<name>A0A4Q8QGV7_9FLAO</name>
<dbReference type="RefSeq" id="WP_130610519.1">
    <property type="nucleotide sequence ID" value="NZ_SGIU01000001.1"/>
</dbReference>
<reference evidence="1 2" key="1">
    <citation type="submission" date="2019-02" db="EMBL/GenBank/DDBJ databases">
        <title>Draft genome sequence of Muricauda sp. 176CP4-71.</title>
        <authorList>
            <person name="Park J.-S."/>
        </authorList>
    </citation>
    <scope>NUCLEOTIDE SEQUENCE [LARGE SCALE GENOMIC DNA]</scope>
    <source>
        <strain evidence="1 2">176CP4-71</strain>
    </source>
</reference>
<dbReference type="InterPro" id="IPR012441">
    <property type="entry name" value="DUF1643"/>
</dbReference>
<gene>
    <name evidence="1" type="ORF">EW142_04985</name>
</gene>